<dbReference type="EMBL" id="CP000478">
    <property type="protein sequence ID" value="ABK18642.1"/>
    <property type="molecule type" value="Genomic_DNA"/>
</dbReference>
<dbReference type="STRING" id="335543.Sfum_2968"/>
<dbReference type="InterPro" id="IPR044855">
    <property type="entry name" value="CoA-Trfase_III_dom3_sf"/>
</dbReference>
<name>A0LMJ0_SYNFM</name>
<organism evidence="2 3">
    <name type="scientific">Syntrophobacter fumaroxidans (strain DSM 10017 / MPOB)</name>
    <dbReference type="NCBI Taxonomy" id="335543"/>
    <lineage>
        <taxon>Bacteria</taxon>
        <taxon>Pseudomonadati</taxon>
        <taxon>Thermodesulfobacteriota</taxon>
        <taxon>Syntrophobacteria</taxon>
        <taxon>Syntrophobacterales</taxon>
        <taxon>Syntrophobacteraceae</taxon>
        <taxon>Syntrophobacter</taxon>
    </lineage>
</organism>
<keyword evidence="1" id="KW-0808">Transferase</keyword>
<gene>
    <name evidence="2" type="ordered locus">Sfum_2968</name>
</gene>
<dbReference type="InterPro" id="IPR003673">
    <property type="entry name" value="CoA-Trfase_fam_III"/>
</dbReference>
<dbReference type="eggNOG" id="COG1804">
    <property type="taxonomic scope" value="Bacteria"/>
</dbReference>
<dbReference type="Gene3D" id="3.30.1540.10">
    <property type="entry name" value="formyl-coa transferase, domain 3"/>
    <property type="match status" value="1"/>
</dbReference>
<dbReference type="KEGG" id="sfu:Sfum_2968"/>
<accession>A0LMJ0</accession>
<dbReference type="PANTHER" id="PTHR48207:SF3">
    <property type="entry name" value="SUCCINATE--HYDROXYMETHYLGLUTARATE COA-TRANSFERASE"/>
    <property type="match status" value="1"/>
</dbReference>
<dbReference type="Gene3D" id="3.40.50.10540">
    <property type="entry name" value="Crotonobetainyl-coa:carnitine coa-transferase, domain 1"/>
    <property type="match status" value="1"/>
</dbReference>
<dbReference type="InterPro" id="IPR023606">
    <property type="entry name" value="CoA-Trfase_III_dom_1_sf"/>
</dbReference>
<dbReference type="SUPFAM" id="SSF89796">
    <property type="entry name" value="CoA-transferase family III (CaiB/BaiF)"/>
    <property type="match status" value="1"/>
</dbReference>
<dbReference type="GO" id="GO:0008410">
    <property type="term" value="F:CoA-transferase activity"/>
    <property type="evidence" value="ECO:0007669"/>
    <property type="project" value="TreeGrafter"/>
</dbReference>
<dbReference type="PANTHER" id="PTHR48207">
    <property type="entry name" value="SUCCINATE--HYDROXYMETHYLGLUTARATE COA-TRANSFERASE"/>
    <property type="match status" value="1"/>
</dbReference>
<evidence type="ECO:0000313" key="2">
    <source>
        <dbReference type="EMBL" id="ABK18642.1"/>
    </source>
</evidence>
<keyword evidence="3" id="KW-1185">Reference proteome</keyword>
<dbReference type="InterPro" id="IPR050483">
    <property type="entry name" value="CoA-transferase_III_domain"/>
</dbReference>
<dbReference type="AlphaFoldDB" id="A0LMJ0"/>
<dbReference type="Proteomes" id="UP000001784">
    <property type="component" value="Chromosome"/>
</dbReference>
<sequence length="460" mass="51839">MLPYEEWARYIFDPRRRFRKPEALDGVRVLELCRPDWWSLALQVGVSFLAEHGAEVIKVEDPKKGDPLRWVGPSEEEGGAVKAEGENYPPHGSALFALVETRNRYCVSVDITTAKGREIVKMLAGRADVVLENYDPGYLDSLGIGYRQLRKINPRLIYAAVTGFGSFGADSWRKPFESGIQVMTTVPSFAGPFDMSKPTLEEAQEAGYLPSRAGWPLGFYTGGISTAVGVAAALYYREKTGKGQMVDVASYAHCLRWCDCSFPWYSMTGNIRRQFGNCDFEINPYGLHRAKPDEFGDRFSIVAAIGPVWPRLCECMGTENMKKWETELPMNSDRITWKAQVEINGEIDKWTAEHTLAEIDQMAMKYGFAGAGCRNIKEIANDPHFLDRASVEEIDDPLYGRILVQGCRPNFHFTQARIKWLNKPMGWDNEEILRKYCGLYKSDLEQLTAEGVIGRKGGGY</sequence>
<dbReference type="Pfam" id="PF02515">
    <property type="entry name" value="CoA_transf_3"/>
    <property type="match status" value="1"/>
</dbReference>
<proteinExistence type="predicted"/>
<reference evidence="2 3" key="1">
    <citation type="submission" date="2006-10" db="EMBL/GenBank/DDBJ databases">
        <title>Complete sequence of Syntrophobacter fumaroxidans MPOB.</title>
        <authorList>
            <consortium name="US DOE Joint Genome Institute"/>
            <person name="Copeland A."/>
            <person name="Lucas S."/>
            <person name="Lapidus A."/>
            <person name="Barry K."/>
            <person name="Detter J.C."/>
            <person name="Glavina del Rio T."/>
            <person name="Hammon N."/>
            <person name="Israni S."/>
            <person name="Pitluck S."/>
            <person name="Goltsman E.G."/>
            <person name="Martinez M."/>
            <person name="Schmutz J."/>
            <person name="Larimer F."/>
            <person name="Land M."/>
            <person name="Hauser L."/>
            <person name="Kyrpides N."/>
            <person name="Kim E."/>
            <person name="Boone D.R."/>
            <person name="Brockman F."/>
            <person name="Culley D."/>
            <person name="Ferry J."/>
            <person name="Gunsalus R."/>
            <person name="McInerney M.J."/>
            <person name="Morrison M."/>
            <person name="Plugge C."/>
            <person name="Rohlin L."/>
            <person name="Scholten J."/>
            <person name="Sieber J."/>
            <person name="Stams A.J.M."/>
            <person name="Worm P."/>
            <person name="Henstra A.M."/>
            <person name="Richardson P."/>
        </authorList>
    </citation>
    <scope>NUCLEOTIDE SEQUENCE [LARGE SCALE GENOMIC DNA]</scope>
    <source>
        <strain evidence="3">DSM 10017 / MPOB</strain>
    </source>
</reference>
<dbReference type="InParanoid" id="A0LMJ0"/>
<protein>
    <submittedName>
        <fullName evidence="2">L-carnitine dehydratase/bile acid-inducible protein F</fullName>
    </submittedName>
</protein>
<evidence type="ECO:0000313" key="3">
    <source>
        <dbReference type="Proteomes" id="UP000001784"/>
    </source>
</evidence>
<evidence type="ECO:0000256" key="1">
    <source>
        <dbReference type="ARBA" id="ARBA00022679"/>
    </source>
</evidence>
<dbReference type="HOGENOM" id="CLU_033975_2_0_7"/>